<dbReference type="Proteomes" id="UP001159364">
    <property type="component" value="Linkage Group LG12"/>
</dbReference>
<proteinExistence type="predicted"/>
<dbReference type="EMBL" id="JAIWQS010000012">
    <property type="protein sequence ID" value="KAJ8749644.1"/>
    <property type="molecule type" value="Genomic_DNA"/>
</dbReference>
<protein>
    <submittedName>
        <fullName evidence="1">Uncharacterized protein</fullName>
    </submittedName>
</protein>
<keyword evidence="2" id="KW-1185">Reference proteome</keyword>
<dbReference type="AlphaFoldDB" id="A0AAV8SC66"/>
<accession>A0AAV8SC66</accession>
<gene>
    <name evidence="1" type="ORF">K2173_026293</name>
</gene>
<name>A0AAV8SC66_9ROSI</name>
<evidence type="ECO:0000313" key="1">
    <source>
        <dbReference type="EMBL" id="KAJ8749644.1"/>
    </source>
</evidence>
<comment type="caution">
    <text evidence="1">The sequence shown here is derived from an EMBL/GenBank/DDBJ whole genome shotgun (WGS) entry which is preliminary data.</text>
</comment>
<organism evidence="1 2">
    <name type="scientific">Erythroxylum novogranatense</name>
    <dbReference type="NCBI Taxonomy" id="1862640"/>
    <lineage>
        <taxon>Eukaryota</taxon>
        <taxon>Viridiplantae</taxon>
        <taxon>Streptophyta</taxon>
        <taxon>Embryophyta</taxon>
        <taxon>Tracheophyta</taxon>
        <taxon>Spermatophyta</taxon>
        <taxon>Magnoliopsida</taxon>
        <taxon>eudicotyledons</taxon>
        <taxon>Gunneridae</taxon>
        <taxon>Pentapetalae</taxon>
        <taxon>rosids</taxon>
        <taxon>fabids</taxon>
        <taxon>Malpighiales</taxon>
        <taxon>Erythroxylaceae</taxon>
        <taxon>Erythroxylum</taxon>
    </lineage>
</organism>
<evidence type="ECO:0000313" key="2">
    <source>
        <dbReference type="Proteomes" id="UP001159364"/>
    </source>
</evidence>
<reference evidence="1 2" key="1">
    <citation type="submission" date="2021-09" db="EMBL/GenBank/DDBJ databases">
        <title>Genomic insights and catalytic innovation underlie evolution of tropane alkaloids biosynthesis.</title>
        <authorList>
            <person name="Wang Y.-J."/>
            <person name="Tian T."/>
            <person name="Huang J.-P."/>
            <person name="Huang S.-X."/>
        </authorList>
    </citation>
    <scope>NUCLEOTIDE SEQUENCE [LARGE SCALE GENOMIC DNA]</scope>
    <source>
        <strain evidence="1">KIB-2018</strain>
        <tissue evidence="1">Leaf</tissue>
    </source>
</reference>
<sequence length="109" mass="12920">MYKPQEAFPRSASLWTTKKHHVNIPRRRKDMPKCMMAWFKTKKPNSKEEAPSTQLFSIKNKEVESRKKILPYAGEQRLQISQVGGMKNKLEMKEEQLSQKGKRDLIRFQ</sequence>